<evidence type="ECO:0000313" key="1">
    <source>
        <dbReference type="EMBL" id="QJA64565.1"/>
    </source>
</evidence>
<gene>
    <name evidence="1" type="ORF">MM415B00488_0013</name>
</gene>
<proteinExistence type="predicted"/>
<name>A0A6M3J5V5_9ZZZZ</name>
<dbReference type="EMBL" id="MT141522">
    <property type="protein sequence ID" value="QJA64565.1"/>
    <property type="molecule type" value="Genomic_DNA"/>
</dbReference>
<sequence>MPPNPSTTSVSRTVHTADDAICVANPAAANTNLITARPGWALDGIEKYPRAYIANSAGNLSLTTRQAATLTFPAVAGVLYPIGNGVTLLAATTTATQVLVMW</sequence>
<protein>
    <submittedName>
        <fullName evidence="1">Uncharacterized protein</fullName>
    </submittedName>
</protein>
<dbReference type="AlphaFoldDB" id="A0A6M3J5V5"/>
<accession>A0A6M3J5V5</accession>
<reference evidence="1" key="1">
    <citation type="submission" date="2020-03" db="EMBL/GenBank/DDBJ databases">
        <title>The deep terrestrial virosphere.</title>
        <authorList>
            <person name="Holmfeldt K."/>
            <person name="Nilsson E."/>
            <person name="Simone D."/>
            <person name="Lopez-Fernandez M."/>
            <person name="Wu X."/>
            <person name="de Brujin I."/>
            <person name="Lundin D."/>
            <person name="Andersson A."/>
            <person name="Bertilsson S."/>
            <person name="Dopson M."/>
        </authorList>
    </citation>
    <scope>NUCLEOTIDE SEQUENCE</scope>
    <source>
        <strain evidence="1">MM415B00488</strain>
    </source>
</reference>
<organism evidence="1">
    <name type="scientific">viral metagenome</name>
    <dbReference type="NCBI Taxonomy" id="1070528"/>
    <lineage>
        <taxon>unclassified sequences</taxon>
        <taxon>metagenomes</taxon>
        <taxon>organismal metagenomes</taxon>
    </lineage>
</organism>